<proteinExistence type="predicted"/>
<protein>
    <recommendedName>
        <fullName evidence="3">DUF5678 domain-containing protein</fullName>
    </recommendedName>
</protein>
<dbReference type="KEGG" id="nda:Ndas_0502"/>
<keyword evidence="2" id="KW-1185">Reference proteome</keyword>
<sequence length="110" mass="12178">MGAVMTLETVEASVPQEVGRLRATYRKRGWTVWHGNATGQYWAAHTGRMVMLSGDTAQELAAEIERTQPGRPVEAVPTQARRRHTELVLLLKPRPCVSRGRADTTAGGRR</sequence>
<dbReference type="Proteomes" id="UP000002219">
    <property type="component" value="Chromosome 1"/>
</dbReference>
<dbReference type="EMBL" id="CP002040">
    <property type="protein sequence ID" value="ADH65949.1"/>
    <property type="molecule type" value="Genomic_DNA"/>
</dbReference>
<organism evidence="1 2">
    <name type="scientific">Nocardiopsis dassonvillei (strain ATCC 23218 / DSM 43111 / CIP 107115 / JCM 7437 / KCTC 9190 / NBRC 14626 / NCTC 10488 / NRRL B-5397 / IMRU 509)</name>
    <name type="common">Actinomadura dassonvillei</name>
    <dbReference type="NCBI Taxonomy" id="446468"/>
    <lineage>
        <taxon>Bacteria</taxon>
        <taxon>Bacillati</taxon>
        <taxon>Actinomycetota</taxon>
        <taxon>Actinomycetes</taxon>
        <taxon>Streptosporangiales</taxon>
        <taxon>Nocardiopsidaceae</taxon>
        <taxon>Nocardiopsis</taxon>
    </lineage>
</organism>
<dbReference type="HOGENOM" id="CLU_2168327_0_0_11"/>
<dbReference type="AlphaFoldDB" id="D7AWI3"/>
<dbReference type="OrthoDB" id="3431610at2"/>
<evidence type="ECO:0008006" key="3">
    <source>
        <dbReference type="Google" id="ProtNLM"/>
    </source>
</evidence>
<gene>
    <name evidence="1" type="ordered locus">Ndas_0502</name>
</gene>
<evidence type="ECO:0000313" key="2">
    <source>
        <dbReference type="Proteomes" id="UP000002219"/>
    </source>
</evidence>
<evidence type="ECO:0000313" key="1">
    <source>
        <dbReference type="EMBL" id="ADH65949.1"/>
    </source>
</evidence>
<reference evidence="1 2" key="1">
    <citation type="journal article" date="2010" name="Stand. Genomic Sci.">
        <title>Complete genome sequence of Nocardiopsis dassonvillei type strain (IMRU 509).</title>
        <authorList>
            <person name="Sun H."/>
            <person name="Lapidus A."/>
            <person name="Nolan M."/>
            <person name="Lucas S."/>
            <person name="Del Rio T.G."/>
            <person name="Tice H."/>
            <person name="Cheng J.F."/>
            <person name="Tapia R."/>
            <person name="Han C."/>
            <person name="Goodwin L."/>
            <person name="Pitluck S."/>
            <person name="Pagani I."/>
            <person name="Ivanova N."/>
            <person name="Mavromatis K."/>
            <person name="Mikhailova N."/>
            <person name="Pati A."/>
            <person name="Chen A."/>
            <person name="Palaniappan K."/>
            <person name="Land M."/>
            <person name="Hauser L."/>
            <person name="Chang Y.J."/>
            <person name="Jeffries C.D."/>
            <person name="Djao O.D."/>
            <person name="Rohde M."/>
            <person name="Sikorski J."/>
            <person name="Goker M."/>
            <person name="Woyke T."/>
            <person name="Bristow J."/>
            <person name="Eisen J.A."/>
            <person name="Markowitz V."/>
            <person name="Hugenholtz P."/>
            <person name="Kyrpides N.C."/>
            <person name="Klenk H.P."/>
        </authorList>
    </citation>
    <scope>NUCLEOTIDE SEQUENCE [LARGE SCALE GENOMIC DNA]</scope>
    <source>
        <strain evidence="2">ATCC 23218 / DSM 43111 / CIP 107115 / JCM 7437 / KCTC 9190 / NBRC 14626 / NCTC 10488 / NRRL B-5397 / IMRU 509</strain>
    </source>
</reference>
<name>D7AWI3_NOCDD</name>
<accession>D7AWI3</accession>